<accession>A0ABZ2RC85</accession>
<gene>
    <name evidence="1" type="ORF">WG219_11355</name>
</gene>
<sequence length="182" mass="20310">MDIVEQCVESYRRLKNLKLAGAEIGIPWQTVYIHLKTAGEPVTGDKARYGSDSDRLAARAERLFAELVPEAVNMNGKKFQAKMDFQVGGWGVDVKASRLNTSNRNSKTKRWAFGVKKQESVAAFFVCFCMADDDSLQHVLLIPGEIARTYQTISAAQSGSKWLDYKVEPDELAPFFENLLAA</sequence>
<protein>
    <recommendedName>
        <fullName evidence="3">Restriction endonuclease</fullName>
    </recommendedName>
</protein>
<evidence type="ECO:0000313" key="2">
    <source>
        <dbReference type="Proteomes" id="UP001476583"/>
    </source>
</evidence>
<dbReference type="Proteomes" id="UP001476583">
    <property type="component" value="Chromosome"/>
</dbReference>
<dbReference type="EMBL" id="CP148074">
    <property type="protein sequence ID" value="WXL23952.1"/>
    <property type="molecule type" value="Genomic_DNA"/>
</dbReference>
<reference evidence="1 2" key="1">
    <citation type="submission" date="2024-03" db="EMBL/GenBank/DDBJ databases">
        <title>Complete genome of BD2.</title>
        <authorList>
            <person name="Cao G."/>
        </authorList>
    </citation>
    <scope>NUCLEOTIDE SEQUENCE [LARGE SCALE GENOMIC DNA]</scope>
    <source>
        <strain evidence="1 2">BD2</strain>
    </source>
</reference>
<name>A0ABZ2RC85_ECTME</name>
<organism evidence="1 2">
    <name type="scientific">Ectopseudomonas mendocina</name>
    <name type="common">Pseudomonas mendocina</name>
    <dbReference type="NCBI Taxonomy" id="300"/>
    <lineage>
        <taxon>Bacteria</taxon>
        <taxon>Pseudomonadati</taxon>
        <taxon>Pseudomonadota</taxon>
        <taxon>Gammaproteobacteria</taxon>
        <taxon>Pseudomonadales</taxon>
        <taxon>Pseudomonadaceae</taxon>
        <taxon>Ectopseudomonas</taxon>
    </lineage>
</organism>
<keyword evidence="2" id="KW-1185">Reference proteome</keyword>
<evidence type="ECO:0000313" key="1">
    <source>
        <dbReference type="EMBL" id="WXL23952.1"/>
    </source>
</evidence>
<proteinExistence type="predicted"/>
<evidence type="ECO:0008006" key="3">
    <source>
        <dbReference type="Google" id="ProtNLM"/>
    </source>
</evidence>